<feature type="compositionally biased region" description="Low complexity" evidence="1">
    <location>
        <begin position="279"/>
        <end position="290"/>
    </location>
</feature>
<feature type="compositionally biased region" description="Basic residues" evidence="1">
    <location>
        <begin position="188"/>
        <end position="197"/>
    </location>
</feature>
<protein>
    <submittedName>
        <fullName evidence="2">Uncharacterized protein</fullName>
    </submittedName>
</protein>
<feature type="compositionally biased region" description="Low complexity" evidence="1">
    <location>
        <begin position="219"/>
        <end position="248"/>
    </location>
</feature>
<keyword evidence="3" id="KW-1185">Reference proteome</keyword>
<evidence type="ECO:0000256" key="1">
    <source>
        <dbReference type="SAM" id="MobiDB-lite"/>
    </source>
</evidence>
<accession>A0A812RVJ9</accession>
<comment type="caution">
    <text evidence="2">The sequence shown here is derived from an EMBL/GenBank/DDBJ whole genome shotgun (WGS) entry which is preliminary data.</text>
</comment>
<proteinExistence type="predicted"/>
<sequence length="305" mass="31928">MLKWMSQLLLNRGAHHLTPLTQFQWAWKGKQAEELLMLMRKLTRTAEDWGIQFWIVKLDIRSIRQCAAAVSGGHGGVLGGGTRENALGSARVAQPAPGTAHSGGGGGGAGGCQANHGSKTRAPDSPLLFSALIGRILQLCLPPLPPKGEAHQRAPECPTTGGAFMDDTYLWDTDPDRLQAVRRERGVRPNRRGHSHARNSAGSAAAAAPTTPSRPDPPGDATTTTEAKAAAEATTTKAAATTLTTAAASEQRRCAATSEHPTTAAPATTTTTRIPSSNRGGQAAAAGARRSIPEHGGQAGRQRWQ</sequence>
<dbReference type="AlphaFoldDB" id="A0A812RVJ9"/>
<dbReference type="Proteomes" id="UP000604046">
    <property type="component" value="Unassembled WGS sequence"/>
</dbReference>
<organism evidence="2 3">
    <name type="scientific">Symbiodinium natans</name>
    <dbReference type="NCBI Taxonomy" id="878477"/>
    <lineage>
        <taxon>Eukaryota</taxon>
        <taxon>Sar</taxon>
        <taxon>Alveolata</taxon>
        <taxon>Dinophyceae</taxon>
        <taxon>Suessiales</taxon>
        <taxon>Symbiodiniaceae</taxon>
        <taxon>Symbiodinium</taxon>
    </lineage>
</organism>
<evidence type="ECO:0000313" key="2">
    <source>
        <dbReference type="EMBL" id="CAE7457455.1"/>
    </source>
</evidence>
<feature type="compositionally biased region" description="Gly residues" evidence="1">
    <location>
        <begin position="101"/>
        <end position="111"/>
    </location>
</feature>
<feature type="region of interest" description="Disordered" evidence="1">
    <location>
        <begin position="90"/>
        <end position="123"/>
    </location>
</feature>
<gene>
    <name evidence="2" type="ORF">SNAT2548_LOCUS25303</name>
</gene>
<name>A0A812RVJ9_9DINO</name>
<dbReference type="OrthoDB" id="10661302at2759"/>
<reference evidence="2" key="1">
    <citation type="submission" date="2021-02" db="EMBL/GenBank/DDBJ databases">
        <authorList>
            <person name="Dougan E. K."/>
            <person name="Rhodes N."/>
            <person name="Thang M."/>
            <person name="Chan C."/>
        </authorList>
    </citation>
    <scope>NUCLEOTIDE SEQUENCE</scope>
</reference>
<evidence type="ECO:0000313" key="3">
    <source>
        <dbReference type="Proteomes" id="UP000604046"/>
    </source>
</evidence>
<feature type="region of interest" description="Disordered" evidence="1">
    <location>
        <begin position="184"/>
        <end position="305"/>
    </location>
</feature>
<feature type="compositionally biased region" description="Low complexity" evidence="1">
    <location>
        <begin position="198"/>
        <end position="211"/>
    </location>
</feature>
<dbReference type="EMBL" id="CAJNDS010002386">
    <property type="protein sequence ID" value="CAE7457455.1"/>
    <property type="molecule type" value="Genomic_DNA"/>
</dbReference>
<feature type="compositionally biased region" description="Low complexity" evidence="1">
    <location>
        <begin position="255"/>
        <end position="272"/>
    </location>
</feature>